<reference evidence="1" key="1">
    <citation type="submission" date="2019-08" db="EMBL/GenBank/DDBJ databases">
        <authorList>
            <person name="Kucharzyk K."/>
            <person name="Murdoch R.W."/>
            <person name="Higgins S."/>
            <person name="Loffler F."/>
        </authorList>
    </citation>
    <scope>NUCLEOTIDE SEQUENCE</scope>
</reference>
<protein>
    <submittedName>
        <fullName evidence="1">Uncharacterized protein</fullName>
    </submittedName>
</protein>
<organism evidence="1">
    <name type="scientific">bioreactor metagenome</name>
    <dbReference type="NCBI Taxonomy" id="1076179"/>
    <lineage>
        <taxon>unclassified sequences</taxon>
        <taxon>metagenomes</taxon>
        <taxon>ecological metagenomes</taxon>
    </lineage>
</organism>
<proteinExistence type="predicted"/>
<evidence type="ECO:0000313" key="1">
    <source>
        <dbReference type="EMBL" id="MPN40926.1"/>
    </source>
</evidence>
<dbReference type="EMBL" id="VSSQ01097654">
    <property type="protein sequence ID" value="MPN40926.1"/>
    <property type="molecule type" value="Genomic_DNA"/>
</dbReference>
<comment type="caution">
    <text evidence="1">The sequence shown here is derived from an EMBL/GenBank/DDBJ whole genome shotgun (WGS) entry which is preliminary data.</text>
</comment>
<dbReference type="AlphaFoldDB" id="A0A645HQT7"/>
<gene>
    <name evidence="1" type="ORF">SDC9_188466</name>
</gene>
<name>A0A645HQT7_9ZZZZ</name>
<accession>A0A645HQT7</accession>
<sequence length="90" mass="10706">MASSKTASKIDNTRKKNGEVNNIFNIKRQMVEQLLRWQLFQRITRGQIQPNIFLLAQFIKRSNKIRGEKCTRQLIDPFQHSGQLREYIML</sequence>